<evidence type="ECO:0000313" key="2">
    <source>
        <dbReference type="EMBL" id="KAF9730627.1"/>
    </source>
</evidence>
<gene>
    <name evidence="2" type="ORF">PMIN01_11496</name>
</gene>
<feature type="compositionally biased region" description="Polar residues" evidence="1">
    <location>
        <begin position="33"/>
        <end position="51"/>
    </location>
</feature>
<dbReference type="AlphaFoldDB" id="A0A9P6KL85"/>
<proteinExistence type="predicted"/>
<organism evidence="2 3">
    <name type="scientific">Paraphaeosphaeria minitans</name>
    <dbReference type="NCBI Taxonomy" id="565426"/>
    <lineage>
        <taxon>Eukaryota</taxon>
        <taxon>Fungi</taxon>
        <taxon>Dikarya</taxon>
        <taxon>Ascomycota</taxon>
        <taxon>Pezizomycotina</taxon>
        <taxon>Dothideomycetes</taxon>
        <taxon>Pleosporomycetidae</taxon>
        <taxon>Pleosporales</taxon>
        <taxon>Massarineae</taxon>
        <taxon>Didymosphaeriaceae</taxon>
        <taxon>Paraphaeosphaeria</taxon>
    </lineage>
</organism>
<feature type="compositionally biased region" description="Low complexity" evidence="1">
    <location>
        <begin position="228"/>
        <end position="237"/>
    </location>
</feature>
<feature type="compositionally biased region" description="Basic and acidic residues" evidence="1">
    <location>
        <begin position="414"/>
        <end position="439"/>
    </location>
</feature>
<evidence type="ECO:0000313" key="3">
    <source>
        <dbReference type="Proteomes" id="UP000756921"/>
    </source>
</evidence>
<feature type="compositionally biased region" description="Polar residues" evidence="1">
    <location>
        <begin position="64"/>
        <end position="75"/>
    </location>
</feature>
<reference evidence="2" key="1">
    <citation type="journal article" date="2020" name="Mol. Plant Microbe Interact.">
        <title>Genome Sequence of the Biocontrol Agent Coniothyrium minitans strain Conio (IMI 134523).</title>
        <authorList>
            <person name="Patel D."/>
            <person name="Shittu T.A."/>
            <person name="Baroncelli R."/>
            <person name="Muthumeenakshi S."/>
            <person name="Osborne T.H."/>
            <person name="Janganan T.K."/>
            <person name="Sreenivasaprasad S."/>
        </authorList>
    </citation>
    <scope>NUCLEOTIDE SEQUENCE</scope>
    <source>
        <strain evidence="2">Conio</strain>
    </source>
</reference>
<sequence length="439" mass="48339">MVPMPQSRETPHPPNASWTAINQHPRPEGPVSPRTTQANPQLNTQSSPPSQHQDRSENPFLPRHQTTPTFPSAESTYRGPSFDGHPVRFSPREQTAGKPINARQDSAVFPSATSQAPTTMLPGNTSPLEPKPESHHRPARHTATHPLTPPSDSFSHQPYSLAIPTHPPMCGSNPAPSSTGPHQDAPDMISPRRRERSDSYLIRPDVPPLPHTALFNEMNTMPPPPVPSSTLPSDPLTAEATSLPASATVPQQPPRYPQGASDNDEGVVKCPHCHDTWSHPPPNTPKFDPTPPLSFEDFNQRMTILSAFSQTYQRERDASYAKWRDVHLRGHGHCNCTEHQPGSKRKLDESVEDTFPPSKSQKRDSESPPRMSHPTPPPDQANGEAASGPFHVDPKPDSRLPDATARVLGPYKAPRHDSDGMFHDVHGEGHRVKTEETEH</sequence>
<dbReference type="OrthoDB" id="3783147at2759"/>
<evidence type="ECO:0000256" key="1">
    <source>
        <dbReference type="SAM" id="MobiDB-lite"/>
    </source>
</evidence>
<feature type="region of interest" description="Disordered" evidence="1">
    <location>
        <begin position="333"/>
        <end position="439"/>
    </location>
</feature>
<dbReference type="Proteomes" id="UP000756921">
    <property type="component" value="Unassembled WGS sequence"/>
</dbReference>
<dbReference type="EMBL" id="WJXW01000014">
    <property type="protein sequence ID" value="KAF9730627.1"/>
    <property type="molecule type" value="Genomic_DNA"/>
</dbReference>
<feature type="region of interest" description="Disordered" evidence="1">
    <location>
        <begin position="1"/>
        <end position="264"/>
    </location>
</feature>
<comment type="caution">
    <text evidence="2">The sequence shown here is derived from an EMBL/GenBank/DDBJ whole genome shotgun (WGS) entry which is preliminary data.</text>
</comment>
<protein>
    <submittedName>
        <fullName evidence="2">Uncharacterized protein</fullName>
    </submittedName>
</protein>
<feature type="compositionally biased region" description="Polar residues" evidence="1">
    <location>
        <begin position="239"/>
        <end position="250"/>
    </location>
</feature>
<name>A0A9P6KL85_9PLEO</name>
<accession>A0A9P6KL85</accession>
<feature type="compositionally biased region" description="Polar residues" evidence="1">
    <location>
        <begin position="111"/>
        <end position="127"/>
    </location>
</feature>
<keyword evidence="3" id="KW-1185">Reference proteome</keyword>